<protein>
    <submittedName>
        <fullName evidence="1">Uncharacterized protein</fullName>
    </submittedName>
</protein>
<dbReference type="Proteomes" id="UP000828924">
    <property type="component" value="Chromosome"/>
</dbReference>
<organism evidence="1 2">
    <name type="scientific">Streptomyces formicae</name>
    <dbReference type="NCBI Taxonomy" id="1616117"/>
    <lineage>
        <taxon>Bacteria</taxon>
        <taxon>Bacillati</taxon>
        <taxon>Actinomycetota</taxon>
        <taxon>Actinomycetes</taxon>
        <taxon>Kitasatosporales</taxon>
        <taxon>Streptomycetaceae</taxon>
        <taxon>Streptomyces</taxon>
    </lineage>
</organism>
<proteinExistence type="predicted"/>
<accession>A0ABY3WQ62</accession>
<reference evidence="1 2" key="1">
    <citation type="submission" date="2021-03" db="EMBL/GenBank/DDBJ databases">
        <title>Complete genome of Streptomyces formicae strain 1H-GS9 (DSM 100524).</title>
        <authorList>
            <person name="Atanasov K.E."/>
            <person name="Altabella T."/>
            <person name="Ferrer A."/>
        </authorList>
    </citation>
    <scope>NUCLEOTIDE SEQUENCE [LARGE SCALE GENOMIC DNA]</scope>
    <source>
        <strain evidence="1 2">1H-GS9</strain>
    </source>
</reference>
<dbReference type="RefSeq" id="WP_242339856.1">
    <property type="nucleotide sequence ID" value="NZ_CP071872.1"/>
</dbReference>
<gene>
    <name evidence="1" type="ORF">J4032_10715</name>
</gene>
<sequence length="61" mass="6627">MTYGPLTGLVLRLLRAQPRLAGPAREGMAHGKALLKEITEPGRRALGPPAQEAKWAVAWPR</sequence>
<name>A0ABY3WQ62_9ACTN</name>
<dbReference type="EMBL" id="CP071872">
    <property type="protein sequence ID" value="UNM11948.1"/>
    <property type="molecule type" value="Genomic_DNA"/>
</dbReference>
<evidence type="ECO:0000313" key="2">
    <source>
        <dbReference type="Proteomes" id="UP000828924"/>
    </source>
</evidence>
<evidence type="ECO:0000313" key="1">
    <source>
        <dbReference type="EMBL" id="UNM11948.1"/>
    </source>
</evidence>
<keyword evidence="2" id="KW-1185">Reference proteome</keyword>